<accession>A0A160TBT6</accession>
<dbReference type="AlphaFoldDB" id="A0A160TBT6"/>
<protein>
    <submittedName>
        <fullName evidence="2">Uncharacterized protein</fullName>
    </submittedName>
</protein>
<dbReference type="EMBL" id="CZQC01000004">
    <property type="protein sequence ID" value="CUS40119.1"/>
    <property type="molecule type" value="Genomic_DNA"/>
</dbReference>
<organism evidence="2">
    <name type="scientific">hydrothermal vent metagenome</name>
    <dbReference type="NCBI Taxonomy" id="652676"/>
    <lineage>
        <taxon>unclassified sequences</taxon>
        <taxon>metagenomes</taxon>
        <taxon>ecological metagenomes</taxon>
    </lineage>
</organism>
<feature type="compositionally biased region" description="Basic residues" evidence="1">
    <location>
        <begin position="1"/>
        <end position="15"/>
    </location>
</feature>
<feature type="compositionally biased region" description="Basic and acidic residues" evidence="1">
    <location>
        <begin position="25"/>
        <end position="34"/>
    </location>
</feature>
<name>A0A160TBT6_9ZZZZ</name>
<proteinExistence type="predicted"/>
<evidence type="ECO:0000256" key="1">
    <source>
        <dbReference type="SAM" id="MobiDB-lite"/>
    </source>
</evidence>
<gene>
    <name evidence="2" type="ORF">MGWOODY_Tha273</name>
</gene>
<evidence type="ECO:0000313" key="2">
    <source>
        <dbReference type="EMBL" id="CUS40119.1"/>
    </source>
</evidence>
<reference evidence="2" key="1">
    <citation type="submission" date="2015-10" db="EMBL/GenBank/DDBJ databases">
        <authorList>
            <person name="Gilbert D.G."/>
        </authorList>
    </citation>
    <scope>NUCLEOTIDE SEQUENCE</scope>
</reference>
<sequence length="124" mass="13953">MSRKKKTRSLSRVHGIKTGSISKLQRAEGTDRQTGKRVKNKVKSVFDKFLDENPEAKKELIREQAIKAKASSDAKNKAASELNAKIRAVREKQEARQAARAAAEKDEPTDLLDLLEKKDLGDFY</sequence>
<feature type="region of interest" description="Disordered" evidence="1">
    <location>
        <begin position="1"/>
        <end position="38"/>
    </location>
</feature>